<organism evidence="2 3">
    <name type="scientific">Panagrolaimus davidi</name>
    <dbReference type="NCBI Taxonomy" id="227884"/>
    <lineage>
        <taxon>Eukaryota</taxon>
        <taxon>Metazoa</taxon>
        <taxon>Ecdysozoa</taxon>
        <taxon>Nematoda</taxon>
        <taxon>Chromadorea</taxon>
        <taxon>Rhabditida</taxon>
        <taxon>Tylenchina</taxon>
        <taxon>Panagrolaimomorpha</taxon>
        <taxon>Panagrolaimoidea</taxon>
        <taxon>Panagrolaimidae</taxon>
        <taxon>Panagrolaimus</taxon>
    </lineage>
</organism>
<dbReference type="PROSITE" id="PS50041">
    <property type="entry name" value="C_TYPE_LECTIN_2"/>
    <property type="match status" value="1"/>
</dbReference>
<reference evidence="3" key="1">
    <citation type="submission" date="2022-11" db="UniProtKB">
        <authorList>
            <consortium name="WormBaseParasite"/>
        </authorList>
    </citation>
    <scope>IDENTIFICATION</scope>
</reference>
<dbReference type="PANTHER" id="PTHR22803">
    <property type="entry name" value="MANNOSE, PHOSPHOLIPASE, LECTIN RECEPTOR RELATED"/>
    <property type="match status" value="1"/>
</dbReference>
<dbReference type="SMART" id="SM00034">
    <property type="entry name" value="CLECT"/>
    <property type="match status" value="1"/>
</dbReference>
<dbReference type="InterPro" id="IPR001304">
    <property type="entry name" value="C-type_lectin-like"/>
</dbReference>
<dbReference type="Pfam" id="PF00059">
    <property type="entry name" value="Lectin_C"/>
    <property type="match status" value="1"/>
</dbReference>
<proteinExistence type="predicted"/>
<keyword evidence="2" id="KW-1185">Reference proteome</keyword>
<dbReference type="Gene3D" id="3.10.100.10">
    <property type="entry name" value="Mannose-Binding Protein A, subunit A"/>
    <property type="match status" value="2"/>
</dbReference>
<dbReference type="WBParaSite" id="PDA_v2.g18751.t1">
    <property type="protein sequence ID" value="PDA_v2.g18751.t1"/>
    <property type="gene ID" value="PDA_v2.g18751"/>
</dbReference>
<name>A0A914PV85_9BILA</name>
<dbReference type="InterPro" id="IPR016186">
    <property type="entry name" value="C-type_lectin-like/link_sf"/>
</dbReference>
<accession>A0A914PV85</accession>
<dbReference type="InterPro" id="IPR050111">
    <property type="entry name" value="C-type_lectin/snaclec_domain"/>
</dbReference>
<dbReference type="Proteomes" id="UP000887578">
    <property type="component" value="Unplaced"/>
</dbReference>
<evidence type="ECO:0000259" key="1">
    <source>
        <dbReference type="PROSITE" id="PS50041"/>
    </source>
</evidence>
<evidence type="ECO:0000313" key="3">
    <source>
        <dbReference type="WBParaSite" id="PDA_v2.g18751.t1"/>
    </source>
</evidence>
<protein>
    <submittedName>
        <fullName evidence="3">C-type lectin domain-containing protein</fullName>
    </submittedName>
</protein>
<dbReference type="AlphaFoldDB" id="A0A914PV85"/>
<dbReference type="SUPFAM" id="SSF56436">
    <property type="entry name" value="C-type lectin-like"/>
    <property type="match status" value="2"/>
</dbReference>
<dbReference type="InterPro" id="IPR016187">
    <property type="entry name" value="CTDL_fold"/>
</dbReference>
<evidence type="ECO:0000313" key="2">
    <source>
        <dbReference type="Proteomes" id="UP000887578"/>
    </source>
</evidence>
<feature type="domain" description="C-type lectin" evidence="1">
    <location>
        <begin position="70"/>
        <end position="172"/>
    </location>
</feature>
<sequence length="227" mass="25312">MYGSGKTIVKWTIRIVGYPGPGLWEPYGFSGIYASQVVCKLGGYENSLIRESDTACPNGTFANSNDPNICYKIYSDPLNWYAAEQSCTKGNGHLVSVHNSDENAFFLSAIYFHVPNAVDFWTGGFVNNKTWKWSDGSAFDFSIWYPGLAMDPYVSWTAFGLFGNADSWQWLDGTPVDYTKWYQSPPKPSVNNCGLMLTDSGNSDISKWQPFFDIGHISQVACEVNAF</sequence>
<dbReference type="CDD" id="cd00037">
    <property type="entry name" value="CLECT"/>
    <property type="match status" value="1"/>
</dbReference>